<comment type="caution">
    <text evidence="1">The sequence shown here is derived from an EMBL/GenBank/DDBJ whole genome shotgun (WGS) entry which is preliminary data.</text>
</comment>
<organism evidence="1 2">
    <name type="scientific">Piscirickettsia litoralis</name>
    <dbReference type="NCBI Taxonomy" id="1891921"/>
    <lineage>
        <taxon>Bacteria</taxon>
        <taxon>Pseudomonadati</taxon>
        <taxon>Pseudomonadota</taxon>
        <taxon>Gammaproteobacteria</taxon>
        <taxon>Thiotrichales</taxon>
        <taxon>Piscirickettsiaceae</taxon>
        <taxon>Piscirickettsia</taxon>
    </lineage>
</organism>
<gene>
    <name evidence="1" type="ORF">BGC07_14805</name>
</gene>
<protein>
    <recommendedName>
        <fullName evidence="3">Flagellin</fullName>
    </recommendedName>
</protein>
<dbReference type="EMBL" id="MDTU01000001">
    <property type="protein sequence ID" value="ODN43923.1"/>
    <property type="molecule type" value="Genomic_DNA"/>
</dbReference>
<name>A0ABX3A655_9GAMM</name>
<keyword evidence="2" id="KW-1185">Reference proteome</keyword>
<accession>A0ABX3A655</accession>
<dbReference type="Proteomes" id="UP000094329">
    <property type="component" value="Unassembled WGS sequence"/>
</dbReference>
<proteinExistence type="predicted"/>
<reference evidence="1 2" key="1">
    <citation type="submission" date="2016-08" db="EMBL/GenBank/DDBJ databases">
        <title>Draft genome sequence of Candidatus Piscirickettsia litoralis, from seawater.</title>
        <authorList>
            <person name="Wan X."/>
            <person name="Lee A.J."/>
            <person name="Hou S."/>
            <person name="Donachie S.P."/>
        </authorList>
    </citation>
    <scope>NUCLEOTIDE SEQUENCE [LARGE SCALE GENOMIC DNA]</scope>
    <source>
        <strain evidence="1 2">Y2</strain>
    </source>
</reference>
<evidence type="ECO:0000313" key="2">
    <source>
        <dbReference type="Proteomes" id="UP000094329"/>
    </source>
</evidence>
<evidence type="ECO:0008006" key="3">
    <source>
        <dbReference type="Google" id="ProtNLM"/>
    </source>
</evidence>
<sequence>MMSPLDQARMTAIEQKLADIEEKVQASTSSSTKTVKNNTSHTSYVTDTAYTQVASQAKYEIMAANASANTYGGIASTKIGLGARVWTELGVLSSSTDLTAVKVNFSAGPSKSYLNFHAVEETVNSAVQTEINNVRDEVAAAVLETLASTTALIAESTKTVMSEVNSLGSKIDNTANKVDNVASATKRGLLASKYLSQDNSTVAMMCVNSAMTVMS</sequence>
<evidence type="ECO:0000313" key="1">
    <source>
        <dbReference type="EMBL" id="ODN43923.1"/>
    </source>
</evidence>